<reference evidence="14" key="2">
    <citation type="submission" date="2020-09" db="EMBL/GenBank/DDBJ databases">
        <authorList>
            <person name="Sun Q."/>
            <person name="Zhou Y."/>
        </authorList>
    </citation>
    <scope>NUCLEOTIDE SEQUENCE</scope>
    <source>
        <strain evidence="14">CGMCC 4.7306</strain>
    </source>
</reference>
<dbReference type="InterPro" id="IPR018764">
    <property type="entry name" value="RskA_C"/>
</dbReference>
<feature type="region of interest" description="Disordered" evidence="11">
    <location>
        <begin position="1"/>
        <end position="29"/>
    </location>
</feature>
<evidence type="ECO:0000256" key="7">
    <source>
        <dbReference type="ARBA" id="ARBA00023136"/>
    </source>
</evidence>
<proteinExistence type="predicted"/>
<keyword evidence="4" id="KW-0812">Transmembrane</keyword>
<protein>
    <recommendedName>
        <fullName evidence="10">Regulator of SigK</fullName>
    </recommendedName>
    <alternativeName>
        <fullName evidence="9">Sigma-K anti-sigma factor RskA</fullName>
    </alternativeName>
</protein>
<feature type="domain" description="Putative zinc-finger" evidence="13">
    <location>
        <begin position="31"/>
        <end position="58"/>
    </location>
</feature>
<keyword evidence="3" id="KW-1003">Cell membrane</keyword>
<dbReference type="InterPro" id="IPR051474">
    <property type="entry name" value="Anti-sigma-K/W_factor"/>
</dbReference>
<keyword evidence="7" id="KW-0472">Membrane</keyword>
<dbReference type="InterPro" id="IPR041916">
    <property type="entry name" value="Anti_sigma_zinc_sf"/>
</dbReference>
<dbReference type="PANTHER" id="PTHR37461">
    <property type="entry name" value="ANTI-SIGMA-K FACTOR RSKA"/>
    <property type="match status" value="1"/>
</dbReference>
<sequence length="288" mass="30550">MTDPRHGIDPDHGNLSRAAAPGDDTDPHAPVGAYVLDALTPAERRAFQAHLSTCAACQTEVVELRETLAETAVLTQTAPPPALRTEVLAAIRNVPQLGPEPRPASSPAADREAGHLPDRPPARGRDPETVVLRPARWHRIARIGVAAVLAVVLAVGGWTVGRHQQVQTTQADQAAQHQLLSAPDTRIYHQPMPGGGRVTYITSASQNAAMAVLSGRPGLQAGHVFQLWTMHTNDGRTVAEADQTFTAQPDRSVWLTGNITNAAAIAITIEPDGGSKTPTTTPFAIQQL</sequence>
<evidence type="ECO:0000256" key="10">
    <source>
        <dbReference type="ARBA" id="ARBA00030803"/>
    </source>
</evidence>
<evidence type="ECO:0000313" key="14">
    <source>
        <dbReference type="EMBL" id="GGL79730.1"/>
    </source>
</evidence>
<dbReference type="EMBL" id="BMMZ01000014">
    <property type="protein sequence ID" value="GGL79730.1"/>
    <property type="molecule type" value="Genomic_DNA"/>
</dbReference>
<name>A0A917W960_9ACTN</name>
<dbReference type="PANTHER" id="PTHR37461:SF1">
    <property type="entry name" value="ANTI-SIGMA-K FACTOR RSKA"/>
    <property type="match status" value="1"/>
</dbReference>
<keyword evidence="5" id="KW-1133">Transmembrane helix</keyword>
<accession>A0A917W960</accession>
<feature type="region of interest" description="Disordered" evidence="11">
    <location>
        <begin position="95"/>
        <end position="129"/>
    </location>
</feature>
<gene>
    <name evidence="14" type="ORF">GCM10011575_42570</name>
</gene>
<dbReference type="RefSeq" id="WP_188897613.1">
    <property type="nucleotide sequence ID" value="NZ_BMMZ01000014.1"/>
</dbReference>
<feature type="domain" description="Anti-sigma K factor RskA C-terminal" evidence="12">
    <location>
        <begin position="145"/>
        <end position="282"/>
    </location>
</feature>
<comment type="subcellular location">
    <subcellularLocation>
        <location evidence="2">Cell membrane</location>
    </subcellularLocation>
    <subcellularLocation>
        <location evidence="1">Membrane</location>
        <topology evidence="1">Single-pass membrane protein</topology>
    </subcellularLocation>
</comment>
<evidence type="ECO:0000256" key="3">
    <source>
        <dbReference type="ARBA" id="ARBA00022475"/>
    </source>
</evidence>
<evidence type="ECO:0000256" key="1">
    <source>
        <dbReference type="ARBA" id="ARBA00004167"/>
    </source>
</evidence>
<evidence type="ECO:0000259" key="13">
    <source>
        <dbReference type="Pfam" id="PF13490"/>
    </source>
</evidence>
<dbReference type="GO" id="GO:0006417">
    <property type="term" value="P:regulation of translation"/>
    <property type="evidence" value="ECO:0007669"/>
    <property type="project" value="TreeGrafter"/>
</dbReference>
<dbReference type="GO" id="GO:0016989">
    <property type="term" value="F:sigma factor antagonist activity"/>
    <property type="evidence" value="ECO:0007669"/>
    <property type="project" value="TreeGrafter"/>
</dbReference>
<dbReference type="GO" id="GO:0005886">
    <property type="term" value="C:plasma membrane"/>
    <property type="evidence" value="ECO:0007669"/>
    <property type="project" value="UniProtKB-SubCell"/>
</dbReference>
<evidence type="ECO:0000256" key="6">
    <source>
        <dbReference type="ARBA" id="ARBA00023015"/>
    </source>
</evidence>
<evidence type="ECO:0000256" key="2">
    <source>
        <dbReference type="ARBA" id="ARBA00004236"/>
    </source>
</evidence>
<evidence type="ECO:0000256" key="11">
    <source>
        <dbReference type="SAM" id="MobiDB-lite"/>
    </source>
</evidence>
<evidence type="ECO:0000313" key="15">
    <source>
        <dbReference type="Proteomes" id="UP000613840"/>
    </source>
</evidence>
<dbReference type="Proteomes" id="UP000613840">
    <property type="component" value="Unassembled WGS sequence"/>
</dbReference>
<keyword evidence="6" id="KW-0805">Transcription regulation</keyword>
<keyword evidence="8" id="KW-0804">Transcription</keyword>
<evidence type="ECO:0000256" key="9">
    <source>
        <dbReference type="ARBA" id="ARBA00029829"/>
    </source>
</evidence>
<dbReference type="Pfam" id="PF13490">
    <property type="entry name" value="zf-HC2"/>
    <property type="match status" value="1"/>
</dbReference>
<evidence type="ECO:0000259" key="12">
    <source>
        <dbReference type="Pfam" id="PF10099"/>
    </source>
</evidence>
<evidence type="ECO:0000256" key="5">
    <source>
        <dbReference type="ARBA" id="ARBA00022989"/>
    </source>
</evidence>
<feature type="compositionally biased region" description="Basic and acidic residues" evidence="11">
    <location>
        <begin position="109"/>
        <end position="128"/>
    </location>
</feature>
<dbReference type="Pfam" id="PF10099">
    <property type="entry name" value="RskA_C"/>
    <property type="match status" value="1"/>
</dbReference>
<dbReference type="InterPro" id="IPR027383">
    <property type="entry name" value="Znf_put"/>
</dbReference>
<comment type="caution">
    <text evidence="14">The sequence shown here is derived from an EMBL/GenBank/DDBJ whole genome shotgun (WGS) entry which is preliminary data.</text>
</comment>
<reference evidence="14" key="1">
    <citation type="journal article" date="2014" name="Int. J. Syst. Evol. Microbiol.">
        <title>Complete genome sequence of Corynebacterium casei LMG S-19264T (=DSM 44701T), isolated from a smear-ripened cheese.</title>
        <authorList>
            <consortium name="US DOE Joint Genome Institute (JGI-PGF)"/>
            <person name="Walter F."/>
            <person name="Albersmeier A."/>
            <person name="Kalinowski J."/>
            <person name="Ruckert C."/>
        </authorList>
    </citation>
    <scope>NUCLEOTIDE SEQUENCE</scope>
    <source>
        <strain evidence="14">CGMCC 4.7306</strain>
    </source>
</reference>
<keyword evidence="15" id="KW-1185">Reference proteome</keyword>
<dbReference type="AlphaFoldDB" id="A0A917W960"/>
<evidence type="ECO:0000256" key="8">
    <source>
        <dbReference type="ARBA" id="ARBA00023163"/>
    </source>
</evidence>
<feature type="compositionally biased region" description="Basic and acidic residues" evidence="11">
    <location>
        <begin position="1"/>
        <end position="14"/>
    </location>
</feature>
<evidence type="ECO:0000256" key="4">
    <source>
        <dbReference type="ARBA" id="ARBA00022692"/>
    </source>
</evidence>
<organism evidence="14 15">
    <name type="scientific">Microlunatus endophyticus</name>
    <dbReference type="NCBI Taxonomy" id="1716077"/>
    <lineage>
        <taxon>Bacteria</taxon>
        <taxon>Bacillati</taxon>
        <taxon>Actinomycetota</taxon>
        <taxon>Actinomycetes</taxon>
        <taxon>Propionibacteriales</taxon>
        <taxon>Propionibacteriaceae</taxon>
        <taxon>Microlunatus</taxon>
    </lineage>
</organism>
<dbReference type="Gene3D" id="1.10.10.1320">
    <property type="entry name" value="Anti-sigma factor, zinc-finger domain"/>
    <property type="match status" value="1"/>
</dbReference>